<dbReference type="InterPro" id="IPR002477">
    <property type="entry name" value="Peptidoglycan-bd-like"/>
</dbReference>
<evidence type="ECO:0000313" key="3">
    <source>
        <dbReference type="Proteomes" id="UP000482960"/>
    </source>
</evidence>
<dbReference type="AlphaFoldDB" id="A0A6V8KQK2"/>
<name>A0A6V8KQK2_9ACTN</name>
<evidence type="ECO:0000259" key="1">
    <source>
        <dbReference type="Pfam" id="PF01471"/>
    </source>
</evidence>
<sequence>MHRHHRPTLAGQRWRMSALRTAAFSIAGLSVLGAVAFAAAGIGGSGQPPDDRAGDRAARATTRIKRETLVQRVEVKAELGYGEAVSLPVKAAGTVTWLAPTGETVGRGQIVLRVDDQPVVLLIGTMPAFRPLAKDTKGRDVEQFEHNLRQLGFTGFTVDETYSAETEAAVKRWQRRLGVTETGTIDPAQVVFAAAPIRIAEHLVRPGAAATGEMLSYTGVNRMVTAAVKVAESGWAKPGTAVTVVLPDAKEVAGVVKAVGRSASIDDSQAGAGQRSSGGTEGATVQVTVAINDQQALNAFDNAPVAVRYVLQQRSDVLTVPTVALLALAEGGYGLEVQDGAGWRIVPVEAGFFADGRVEVRGAGIDAGMTIRTPE</sequence>
<dbReference type="Pfam" id="PF01471">
    <property type="entry name" value="PG_binding_1"/>
    <property type="match status" value="1"/>
</dbReference>
<feature type="domain" description="Peptidoglycan binding-like" evidence="1">
    <location>
        <begin position="138"/>
        <end position="189"/>
    </location>
</feature>
<protein>
    <submittedName>
        <fullName evidence="2">Peptidoglycan-binding protein</fullName>
    </submittedName>
</protein>
<keyword evidence="3" id="KW-1185">Reference proteome</keyword>
<dbReference type="InterPro" id="IPR036365">
    <property type="entry name" value="PGBD-like_sf"/>
</dbReference>
<comment type="caution">
    <text evidence="2">The sequence shown here is derived from an EMBL/GenBank/DDBJ whole genome shotgun (WGS) entry which is preliminary data.</text>
</comment>
<dbReference type="EMBL" id="BLPG01000001">
    <property type="protein sequence ID" value="GFJ87462.1"/>
    <property type="molecule type" value="Genomic_DNA"/>
</dbReference>
<dbReference type="Gene3D" id="2.40.420.20">
    <property type="match status" value="1"/>
</dbReference>
<gene>
    <name evidence="2" type="ORF">Prum_011040</name>
</gene>
<reference evidence="2 3" key="2">
    <citation type="submission" date="2020-03" db="EMBL/GenBank/DDBJ databases">
        <authorList>
            <person name="Ichikawa N."/>
            <person name="Kimura A."/>
            <person name="Kitahashi Y."/>
            <person name="Uohara A."/>
        </authorList>
    </citation>
    <scope>NUCLEOTIDE SEQUENCE [LARGE SCALE GENOMIC DNA]</scope>
    <source>
        <strain evidence="2 3">NBRC 108638</strain>
    </source>
</reference>
<dbReference type="SUPFAM" id="SSF47090">
    <property type="entry name" value="PGBD-like"/>
    <property type="match status" value="1"/>
</dbReference>
<reference evidence="2 3" key="1">
    <citation type="submission" date="2020-03" db="EMBL/GenBank/DDBJ databases">
        <title>Whole genome shotgun sequence of Phytohabitans rumicis NBRC 108638.</title>
        <authorList>
            <person name="Komaki H."/>
            <person name="Tamura T."/>
        </authorList>
    </citation>
    <scope>NUCLEOTIDE SEQUENCE [LARGE SCALE GENOMIC DNA]</scope>
    <source>
        <strain evidence="2 3">NBRC 108638</strain>
    </source>
</reference>
<dbReference type="RefSeq" id="WP_218577073.1">
    <property type="nucleotide sequence ID" value="NZ_BAABJB010000042.1"/>
</dbReference>
<evidence type="ECO:0000313" key="2">
    <source>
        <dbReference type="EMBL" id="GFJ87462.1"/>
    </source>
</evidence>
<dbReference type="InterPro" id="IPR036366">
    <property type="entry name" value="PGBDSf"/>
</dbReference>
<dbReference type="Gene3D" id="1.10.101.10">
    <property type="entry name" value="PGBD-like superfamily/PGBD"/>
    <property type="match status" value="1"/>
</dbReference>
<organism evidence="2 3">
    <name type="scientific">Phytohabitans rumicis</name>
    <dbReference type="NCBI Taxonomy" id="1076125"/>
    <lineage>
        <taxon>Bacteria</taxon>
        <taxon>Bacillati</taxon>
        <taxon>Actinomycetota</taxon>
        <taxon>Actinomycetes</taxon>
        <taxon>Micromonosporales</taxon>
        <taxon>Micromonosporaceae</taxon>
    </lineage>
</organism>
<proteinExistence type="predicted"/>
<dbReference type="Proteomes" id="UP000482960">
    <property type="component" value="Unassembled WGS sequence"/>
</dbReference>
<accession>A0A6V8KQK2</accession>